<dbReference type="Gene3D" id="3.40.50.150">
    <property type="entry name" value="Vaccinia Virus protein VP39"/>
    <property type="match status" value="1"/>
</dbReference>
<evidence type="ECO:0000256" key="2">
    <source>
        <dbReference type="ARBA" id="ARBA00022679"/>
    </source>
</evidence>
<proteinExistence type="inferred from homology"/>
<dbReference type="PANTHER" id="PTHR35897">
    <property type="entry name" value="METHYLTRANSFERASE AUSD"/>
    <property type="match status" value="1"/>
</dbReference>
<dbReference type="Proteomes" id="UP000076744">
    <property type="component" value="Unassembled WGS sequence"/>
</dbReference>
<comment type="pathway">
    <text evidence="1">Secondary metabolite biosynthesis.</text>
</comment>
<name>A0A162I7A7_CORFA</name>
<evidence type="ECO:0000256" key="3">
    <source>
        <dbReference type="ARBA" id="ARBA00022691"/>
    </source>
</evidence>
<evidence type="ECO:0000256" key="4">
    <source>
        <dbReference type="ARBA" id="ARBA00038314"/>
    </source>
</evidence>
<dbReference type="RefSeq" id="XP_018700318.1">
    <property type="nucleotide sequence ID" value="XM_018852482.1"/>
</dbReference>
<reference evidence="5 6" key="1">
    <citation type="journal article" date="2016" name="Genome Biol. Evol.">
        <title>Divergent and convergent evolution of fungal pathogenicity.</title>
        <authorList>
            <person name="Shang Y."/>
            <person name="Xiao G."/>
            <person name="Zheng P."/>
            <person name="Cen K."/>
            <person name="Zhan S."/>
            <person name="Wang C."/>
        </authorList>
    </citation>
    <scope>NUCLEOTIDE SEQUENCE [LARGE SCALE GENOMIC DNA]</scope>
    <source>
        <strain evidence="5 6">ARSEF 2679</strain>
    </source>
</reference>
<dbReference type="EMBL" id="AZHB01000037">
    <property type="protein sequence ID" value="OAA53265.1"/>
    <property type="molecule type" value="Genomic_DNA"/>
</dbReference>
<comment type="similarity">
    <text evidence="4">Belongs to the class I-like SAM-binding methyltransferase superfamily.</text>
</comment>
<evidence type="ECO:0008006" key="7">
    <source>
        <dbReference type="Google" id="ProtNLM"/>
    </source>
</evidence>
<dbReference type="GeneID" id="30025171"/>
<dbReference type="InterPro" id="IPR029063">
    <property type="entry name" value="SAM-dependent_MTases_sf"/>
</dbReference>
<keyword evidence="3" id="KW-0949">S-adenosyl-L-methionine</keyword>
<dbReference type="InterPro" id="IPR051654">
    <property type="entry name" value="Meroterpenoid_MTases"/>
</dbReference>
<evidence type="ECO:0000256" key="1">
    <source>
        <dbReference type="ARBA" id="ARBA00005179"/>
    </source>
</evidence>
<evidence type="ECO:0000313" key="6">
    <source>
        <dbReference type="Proteomes" id="UP000076744"/>
    </source>
</evidence>
<organism evidence="5 6">
    <name type="scientific">Cordyceps fumosorosea (strain ARSEF 2679)</name>
    <name type="common">Isaria fumosorosea</name>
    <dbReference type="NCBI Taxonomy" id="1081104"/>
    <lineage>
        <taxon>Eukaryota</taxon>
        <taxon>Fungi</taxon>
        <taxon>Dikarya</taxon>
        <taxon>Ascomycota</taxon>
        <taxon>Pezizomycotina</taxon>
        <taxon>Sordariomycetes</taxon>
        <taxon>Hypocreomycetidae</taxon>
        <taxon>Hypocreales</taxon>
        <taxon>Cordycipitaceae</taxon>
        <taxon>Cordyceps</taxon>
    </lineage>
</organism>
<comment type="caution">
    <text evidence="5">The sequence shown here is derived from an EMBL/GenBank/DDBJ whole genome shotgun (WGS) entry which is preliminary data.</text>
</comment>
<dbReference type="STRING" id="1081104.A0A162I7A7"/>
<sequence>MDALQMRPPQDPQIIEDAKKQDWYVDFDDVNPEAREILETYSGVAQGDVVQHVKDIVSSPSPRKPSLPVQATNHPFQSENFVYPCIGMVKFLDIEISKTPCYPEILRRLSSGEHYLEVGCCFGQELRRLLLDGAPATNLHATDLDLSFAALGHLLFRDAHRLPPSTFVAADILDPAADELERQLQGKSSIVSASLFFHLFDHAQGVAIGKRLVGLLDKSRKGLVVGGQVGGEEYERKSWLGMDLYVHGAESFRAMWREIGEATGTTWEVEMREERLVPTSVLESGKRYYMMRFVARQL</sequence>
<dbReference type="SUPFAM" id="SSF53335">
    <property type="entry name" value="S-adenosyl-L-methionine-dependent methyltransferases"/>
    <property type="match status" value="1"/>
</dbReference>
<dbReference type="AlphaFoldDB" id="A0A162I7A7"/>
<evidence type="ECO:0000313" key="5">
    <source>
        <dbReference type="EMBL" id="OAA53265.1"/>
    </source>
</evidence>
<keyword evidence="6" id="KW-1185">Reference proteome</keyword>
<protein>
    <recommendedName>
        <fullName evidence="7">Methyltransferase domain-containing protein</fullName>
    </recommendedName>
</protein>
<dbReference type="PANTHER" id="PTHR35897:SF1">
    <property type="entry name" value="METHYLTRANSFERASE AUSD"/>
    <property type="match status" value="1"/>
</dbReference>
<keyword evidence="2" id="KW-0808">Transferase</keyword>
<accession>A0A162I7A7</accession>
<dbReference type="GO" id="GO:0016740">
    <property type="term" value="F:transferase activity"/>
    <property type="evidence" value="ECO:0007669"/>
    <property type="project" value="UniProtKB-KW"/>
</dbReference>
<dbReference type="OrthoDB" id="4869053at2759"/>
<gene>
    <name evidence="5" type="ORF">ISF_08879</name>
</gene>